<dbReference type="InterPro" id="IPR020904">
    <property type="entry name" value="Sc_DH/Rdtase_CS"/>
</dbReference>
<evidence type="ECO:0000256" key="2">
    <source>
        <dbReference type="ARBA" id="ARBA00022857"/>
    </source>
</evidence>
<comment type="similarity">
    <text evidence="1">Belongs to the short-chain dehydrogenases/reductases (SDR) family.</text>
</comment>
<dbReference type="Proteomes" id="UP000054302">
    <property type="component" value="Unassembled WGS sequence"/>
</dbReference>
<dbReference type="FunFam" id="3.40.50.720:FF:000084">
    <property type="entry name" value="Short-chain dehydrogenase reductase"/>
    <property type="match status" value="1"/>
</dbReference>
<evidence type="ECO:0008006" key="6">
    <source>
        <dbReference type="Google" id="ProtNLM"/>
    </source>
</evidence>
<dbReference type="PANTHER" id="PTHR42760:SF5">
    <property type="entry name" value="2-DEHYDRO-3-DEOXY-D-GLUCONATE 5-DEHYDROGENASE"/>
    <property type="match status" value="1"/>
</dbReference>
<dbReference type="PROSITE" id="PS00061">
    <property type="entry name" value="ADH_SHORT"/>
    <property type="match status" value="1"/>
</dbReference>
<dbReference type="EMBL" id="KN847525">
    <property type="protein sequence ID" value="KIV88728.1"/>
    <property type="molecule type" value="Genomic_DNA"/>
</dbReference>
<organism evidence="4 5">
    <name type="scientific">Exophiala mesophila</name>
    <name type="common">Black yeast-like fungus</name>
    <dbReference type="NCBI Taxonomy" id="212818"/>
    <lineage>
        <taxon>Eukaryota</taxon>
        <taxon>Fungi</taxon>
        <taxon>Dikarya</taxon>
        <taxon>Ascomycota</taxon>
        <taxon>Pezizomycotina</taxon>
        <taxon>Eurotiomycetes</taxon>
        <taxon>Chaetothyriomycetidae</taxon>
        <taxon>Chaetothyriales</taxon>
        <taxon>Herpotrichiellaceae</taxon>
        <taxon>Exophiala</taxon>
    </lineage>
</organism>
<keyword evidence="3" id="KW-0560">Oxidoreductase</keyword>
<dbReference type="VEuPathDB" id="FungiDB:PV10_08381"/>
<evidence type="ECO:0000313" key="5">
    <source>
        <dbReference type="Proteomes" id="UP000054302"/>
    </source>
</evidence>
<evidence type="ECO:0000256" key="1">
    <source>
        <dbReference type="ARBA" id="ARBA00006484"/>
    </source>
</evidence>
<sequence length="264" mass="28631">MEGLEKNLFTLEGETALVTGATRGIGRIMALALAQAGAKVLLAQRDILDAGLRDEINAHVPQERLSTIYEADLAKRPSVETLVSRIEADGHRITILVNSAGVISRYSCTDFPSDEWDKVLEVNLSSTFILCRDVARHMLGNEIVRRQRGSIINVGSIMSFQGGINVSAYASSKGGLVQLTKSFSNELASKGIRVNTIAPGYCVTEMNTQLLENKERLKSISERIPIGRWGDPSDFAGPVVFLASRASSYVTGEALMVDGGWMGR</sequence>
<keyword evidence="5" id="KW-1185">Reference proteome</keyword>
<dbReference type="GeneID" id="27326226"/>
<proteinExistence type="inferred from homology"/>
<dbReference type="SUPFAM" id="SSF51735">
    <property type="entry name" value="NAD(P)-binding Rossmann-fold domains"/>
    <property type="match status" value="1"/>
</dbReference>
<name>A0A0D1ZPK2_EXOME</name>
<dbReference type="OrthoDB" id="294295at2759"/>
<dbReference type="Pfam" id="PF13561">
    <property type="entry name" value="adh_short_C2"/>
    <property type="match status" value="1"/>
</dbReference>
<dbReference type="RefSeq" id="XP_016220302.1">
    <property type="nucleotide sequence ID" value="XM_016373391.1"/>
</dbReference>
<dbReference type="STRING" id="212818.A0A0D1ZPK2"/>
<dbReference type="PRINTS" id="PR00081">
    <property type="entry name" value="GDHRDH"/>
</dbReference>
<dbReference type="PANTHER" id="PTHR42760">
    <property type="entry name" value="SHORT-CHAIN DEHYDROGENASES/REDUCTASES FAMILY MEMBER"/>
    <property type="match status" value="1"/>
</dbReference>
<gene>
    <name evidence="4" type="ORF">PV10_08381</name>
</gene>
<dbReference type="PRINTS" id="PR00080">
    <property type="entry name" value="SDRFAMILY"/>
</dbReference>
<evidence type="ECO:0000313" key="4">
    <source>
        <dbReference type="EMBL" id="KIV88728.1"/>
    </source>
</evidence>
<dbReference type="InterPro" id="IPR036291">
    <property type="entry name" value="NAD(P)-bd_dom_sf"/>
</dbReference>
<dbReference type="AlphaFoldDB" id="A0A0D1ZPK2"/>
<dbReference type="HOGENOM" id="CLU_010194_1_1_1"/>
<protein>
    <recommendedName>
        <fullName evidence="6">2-deoxy-D-gluconate 3-dehydrogenase</fullName>
    </recommendedName>
</protein>
<reference evidence="4 5" key="1">
    <citation type="submission" date="2015-01" db="EMBL/GenBank/DDBJ databases">
        <title>The Genome Sequence of Exophiala mesophila CBS40295.</title>
        <authorList>
            <consortium name="The Broad Institute Genomics Platform"/>
            <person name="Cuomo C."/>
            <person name="de Hoog S."/>
            <person name="Gorbushina A."/>
            <person name="Stielow B."/>
            <person name="Teixiera M."/>
            <person name="Abouelleil A."/>
            <person name="Chapman S.B."/>
            <person name="Priest M."/>
            <person name="Young S.K."/>
            <person name="Wortman J."/>
            <person name="Nusbaum C."/>
            <person name="Birren B."/>
        </authorList>
    </citation>
    <scope>NUCLEOTIDE SEQUENCE [LARGE SCALE GENOMIC DNA]</scope>
    <source>
        <strain evidence="4 5">CBS 40295</strain>
    </source>
</reference>
<keyword evidence="2" id="KW-0521">NADP</keyword>
<evidence type="ECO:0000256" key="3">
    <source>
        <dbReference type="ARBA" id="ARBA00023002"/>
    </source>
</evidence>
<dbReference type="GO" id="GO:0016616">
    <property type="term" value="F:oxidoreductase activity, acting on the CH-OH group of donors, NAD or NADP as acceptor"/>
    <property type="evidence" value="ECO:0007669"/>
    <property type="project" value="TreeGrafter"/>
</dbReference>
<dbReference type="OMA" id="CYATNST"/>
<dbReference type="InterPro" id="IPR002347">
    <property type="entry name" value="SDR_fam"/>
</dbReference>
<accession>A0A0D1ZPK2</accession>
<dbReference type="Gene3D" id="3.40.50.720">
    <property type="entry name" value="NAD(P)-binding Rossmann-like Domain"/>
    <property type="match status" value="1"/>
</dbReference>